<dbReference type="EMBL" id="AYZH01000010">
    <property type="protein sequence ID" value="KRN02104.1"/>
    <property type="molecule type" value="Genomic_DNA"/>
</dbReference>
<evidence type="ECO:0000313" key="2">
    <source>
        <dbReference type="Proteomes" id="UP000051589"/>
    </source>
</evidence>
<reference evidence="1 2" key="1">
    <citation type="journal article" date="2015" name="Genome Announc.">
        <title>Expanding the biotechnology potential of lactobacilli through comparative genomics of 213 strains and associated genera.</title>
        <authorList>
            <person name="Sun Z."/>
            <person name="Harris H.M."/>
            <person name="McCann A."/>
            <person name="Guo C."/>
            <person name="Argimon S."/>
            <person name="Zhang W."/>
            <person name="Yang X."/>
            <person name="Jeffery I.B."/>
            <person name="Cooney J.C."/>
            <person name="Kagawa T.F."/>
            <person name="Liu W."/>
            <person name="Song Y."/>
            <person name="Salvetti E."/>
            <person name="Wrobel A."/>
            <person name="Rasinkangas P."/>
            <person name="Parkhill J."/>
            <person name="Rea M.C."/>
            <person name="O'Sullivan O."/>
            <person name="Ritari J."/>
            <person name="Douillard F.P."/>
            <person name="Paul Ross R."/>
            <person name="Yang R."/>
            <person name="Briner A.E."/>
            <person name="Felis G.E."/>
            <person name="de Vos W.M."/>
            <person name="Barrangou R."/>
            <person name="Klaenhammer T.R."/>
            <person name="Caufield P.W."/>
            <person name="Cui Y."/>
            <person name="Zhang H."/>
            <person name="O'Toole P.W."/>
        </authorList>
    </citation>
    <scope>NUCLEOTIDE SEQUENCE [LARGE SCALE GENOMIC DNA]</scope>
    <source>
        <strain evidence="1 2">DSM 21775</strain>
    </source>
</reference>
<organism evidence="1 2">
    <name type="scientific">Levilactobacillus senmaizukei DSM 21775 = NBRC 103853</name>
    <dbReference type="NCBI Taxonomy" id="1423803"/>
    <lineage>
        <taxon>Bacteria</taxon>
        <taxon>Bacillati</taxon>
        <taxon>Bacillota</taxon>
        <taxon>Bacilli</taxon>
        <taxon>Lactobacillales</taxon>
        <taxon>Lactobacillaceae</taxon>
        <taxon>Levilactobacillus</taxon>
    </lineage>
</organism>
<sequence length="106" mass="11737">MRLSHLITGTVLAAGVGLATYLTISKQDPLTWGRHVKQQAKLTTKNINTVKDAKEQLNQSARNLATAIEDAQPAFDEIQSAVDKFSFKIAPRLETIESTLDQMNNR</sequence>
<comment type="caution">
    <text evidence="1">The sequence shown here is derived from an EMBL/GenBank/DDBJ whole genome shotgun (WGS) entry which is preliminary data.</text>
</comment>
<protein>
    <submittedName>
        <fullName evidence="1">Uncharacterized protein</fullName>
    </submittedName>
</protein>
<dbReference type="RefSeq" id="WP_061776497.1">
    <property type="nucleotide sequence ID" value="NZ_AYZH01000010.1"/>
</dbReference>
<dbReference type="AlphaFoldDB" id="A0A0R2DDG4"/>
<keyword evidence="2" id="KW-1185">Reference proteome</keyword>
<dbReference type="PATRIC" id="fig|1423803.3.peg.237"/>
<evidence type="ECO:0000313" key="1">
    <source>
        <dbReference type="EMBL" id="KRN02104.1"/>
    </source>
</evidence>
<dbReference type="STRING" id="1423803.FD13_GL000243"/>
<dbReference type="OrthoDB" id="2297036at2"/>
<proteinExistence type="predicted"/>
<name>A0A0R2DDG4_9LACO</name>
<accession>A0A0R2DDG4</accession>
<dbReference type="Proteomes" id="UP000051589">
    <property type="component" value="Unassembled WGS sequence"/>
</dbReference>
<gene>
    <name evidence="1" type="ORF">FD13_GL000243</name>
</gene>